<keyword evidence="1" id="KW-0732">Signal</keyword>
<dbReference type="RefSeq" id="WP_031566606.1">
    <property type="nucleotide sequence ID" value="NZ_CAAAIS010000006.1"/>
</dbReference>
<protein>
    <submittedName>
        <fullName evidence="2">Opacity protein and related surface antigens</fullName>
    </submittedName>
</protein>
<gene>
    <name evidence="2" type="ORF">NCTC11532_02989</name>
</gene>
<sequence>MLKKIITSGFFALWSFSAYAAYEDIYAPWLPQVWSSIITVSGGPAWSSPGKDQYLYPLPPPHSNHYIPDTQSDWLGSGELFFGLQHFIGNSNVIAQFGLGAAMASDAQLSGKVAVDGIPDVYTYHYKVSHFRAEMKGKLIACGFSLVQPYVSGSFGAGWNHAHDWQPTTISETLYPTFWFNTASTLAFSYTLGLGVQKMVTPNWQLGVGVEFADWGKNYLGGDSATTLTQGPGMPHLYTTELLFTLGYMF</sequence>
<feature type="signal peptide" evidence="1">
    <location>
        <begin position="1"/>
        <end position="20"/>
    </location>
</feature>
<dbReference type="EMBL" id="UGPB01000001">
    <property type="protein sequence ID" value="STY31627.1"/>
    <property type="molecule type" value="Genomic_DNA"/>
</dbReference>
<dbReference type="Gene3D" id="2.40.160.20">
    <property type="match status" value="1"/>
</dbReference>
<accession>A0A378LVN2</accession>
<proteinExistence type="predicted"/>
<dbReference type="OrthoDB" id="5647782at2"/>
<dbReference type="STRING" id="1122170.GCA_000701265_01453"/>
<organism evidence="2 3">
    <name type="scientific">Legionella wadsworthii</name>
    <dbReference type="NCBI Taxonomy" id="28088"/>
    <lineage>
        <taxon>Bacteria</taxon>
        <taxon>Pseudomonadati</taxon>
        <taxon>Pseudomonadota</taxon>
        <taxon>Gammaproteobacteria</taxon>
        <taxon>Legionellales</taxon>
        <taxon>Legionellaceae</taxon>
        <taxon>Legionella</taxon>
    </lineage>
</organism>
<evidence type="ECO:0000313" key="3">
    <source>
        <dbReference type="Proteomes" id="UP000255297"/>
    </source>
</evidence>
<evidence type="ECO:0000313" key="2">
    <source>
        <dbReference type="EMBL" id="STY31627.1"/>
    </source>
</evidence>
<name>A0A378LVN2_9GAMM</name>
<feature type="chain" id="PRO_5016688931" evidence="1">
    <location>
        <begin position="21"/>
        <end position="250"/>
    </location>
</feature>
<dbReference type="AlphaFoldDB" id="A0A378LVN2"/>
<evidence type="ECO:0000256" key="1">
    <source>
        <dbReference type="SAM" id="SignalP"/>
    </source>
</evidence>
<reference evidence="2 3" key="1">
    <citation type="submission" date="2018-06" db="EMBL/GenBank/DDBJ databases">
        <authorList>
            <consortium name="Pathogen Informatics"/>
            <person name="Doyle S."/>
        </authorList>
    </citation>
    <scope>NUCLEOTIDE SEQUENCE [LARGE SCALE GENOMIC DNA]</scope>
    <source>
        <strain evidence="2 3">NCTC11532</strain>
    </source>
</reference>
<keyword evidence="3" id="KW-1185">Reference proteome</keyword>
<dbReference type="InterPro" id="IPR011250">
    <property type="entry name" value="OMP/PagP_B-barrel"/>
</dbReference>
<dbReference type="Proteomes" id="UP000255297">
    <property type="component" value="Unassembled WGS sequence"/>
</dbReference>
<dbReference type="SUPFAM" id="SSF56925">
    <property type="entry name" value="OMPA-like"/>
    <property type="match status" value="1"/>
</dbReference>